<gene>
    <name evidence="2" type="ORF">HFM93_05815</name>
</gene>
<dbReference type="EMBL" id="JAAWUZ010000015">
    <property type="protein sequence ID" value="NSG29799.1"/>
    <property type="molecule type" value="Genomic_DNA"/>
</dbReference>
<keyword evidence="3" id="KW-1185">Reference proteome</keyword>
<evidence type="ECO:0000313" key="3">
    <source>
        <dbReference type="Proteomes" id="UP000821846"/>
    </source>
</evidence>
<accession>A0ABX2GXT8</accession>
<evidence type="ECO:0000313" key="2">
    <source>
        <dbReference type="EMBL" id="NSG29799.1"/>
    </source>
</evidence>
<organism evidence="2 3">
    <name type="scientific">Faecalicatena fissicatena</name>
    <dbReference type="NCBI Taxonomy" id="290055"/>
    <lineage>
        <taxon>Bacteria</taxon>
        <taxon>Bacillati</taxon>
        <taxon>Bacillota</taxon>
        <taxon>Clostridia</taxon>
        <taxon>Lachnospirales</taxon>
        <taxon>Lachnospiraceae</taxon>
        <taxon>Faecalicatena</taxon>
    </lineage>
</organism>
<dbReference type="SMART" id="SM00091">
    <property type="entry name" value="PAS"/>
    <property type="match status" value="1"/>
</dbReference>
<protein>
    <submittedName>
        <fullName evidence="2">PAS domain-containing protein</fullName>
    </submittedName>
</protein>
<name>A0ABX2GXT8_9FIRM</name>
<comment type="caution">
    <text evidence="2">The sequence shown here is derived from an EMBL/GenBank/DDBJ whole genome shotgun (WGS) entry which is preliminary data.</text>
</comment>
<sequence>MRWGFWCICVAGDWMRKDDIMELGAYFKSIIDQDRAAVVICSLDHKIIYMNPAAAANYHKYGGAELLGKSLLDCHGAHSNERIKEVVAWFAKSEENNLIYTSHNEKQNKDVYMVALRDADKKLIGYYEKHEYRNKENMEKYHMTSKSEV</sequence>
<dbReference type="Pfam" id="PF13426">
    <property type="entry name" value="PAS_9"/>
    <property type="match status" value="1"/>
</dbReference>
<dbReference type="Proteomes" id="UP000821846">
    <property type="component" value="Unassembled WGS sequence"/>
</dbReference>
<dbReference type="InterPro" id="IPR000014">
    <property type="entry name" value="PAS"/>
</dbReference>
<dbReference type="InterPro" id="IPR035965">
    <property type="entry name" value="PAS-like_dom_sf"/>
</dbReference>
<dbReference type="Gene3D" id="3.30.450.20">
    <property type="entry name" value="PAS domain"/>
    <property type="match status" value="1"/>
</dbReference>
<feature type="domain" description="PAS" evidence="1">
    <location>
        <begin position="25"/>
        <end position="92"/>
    </location>
</feature>
<dbReference type="CDD" id="cd00130">
    <property type="entry name" value="PAS"/>
    <property type="match status" value="1"/>
</dbReference>
<dbReference type="SUPFAM" id="SSF55785">
    <property type="entry name" value="PYP-like sensor domain (PAS domain)"/>
    <property type="match status" value="1"/>
</dbReference>
<evidence type="ECO:0000259" key="1">
    <source>
        <dbReference type="SMART" id="SM00091"/>
    </source>
</evidence>
<reference evidence="2 3" key="1">
    <citation type="journal article" date="2020" name="Cell Host Microbe">
        <title>Functional and Genomic Variation between Human-Derived Isolates of Lachnospiraceae Reveals Inter- and Intra-Species Diversity.</title>
        <authorList>
            <person name="Sorbara M.T."/>
            <person name="Littmann E.R."/>
            <person name="Fontana E."/>
            <person name="Moody T.U."/>
            <person name="Kohout C.E."/>
            <person name="Gjonbalaj M."/>
            <person name="Eaton V."/>
            <person name="Seok R."/>
            <person name="Leiner I.M."/>
            <person name="Pamer E.G."/>
        </authorList>
    </citation>
    <scope>NUCLEOTIDE SEQUENCE [LARGE SCALE GENOMIC DNA]</scope>
    <source>
        <strain evidence="2 3">MSK.14.16</strain>
    </source>
</reference>
<proteinExistence type="predicted"/>